<reference evidence="2 3" key="1">
    <citation type="submission" date="2017-06" db="EMBL/GenBank/DDBJ databases">
        <title>Draft genome sequence of Fusobacterium nucleatum subsp. polymorphum KCOM 1002 (=ChDC F175).</title>
        <authorList>
            <person name="Kook J.-K."/>
            <person name="Park S.-N."/>
            <person name="Lim Y.K."/>
            <person name="Roh H."/>
        </authorList>
    </citation>
    <scope>NUCLEOTIDE SEQUENCE [LARGE SCALE GENOMIC DNA]</scope>
    <source>
        <strain evidence="3">KCOM 1002 (ChDC F175)</strain>
    </source>
</reference>
<dbReference type="AlphaFoldDB" id="A0A2C6AW34"/>
<gene>
    <name evidence="2" type="ORF">CA840_09440</name>
</gene>
<dbReference type="EMBL" id="NIRJ01000001">
    <property type="protein sequence ID" value="PHH97497.1"/>
    <property type="molecule type" value="Genomic_DNA"/>
</dbReference>
<organism evidence="2 3">
    <name type="scientific">Fusobacterium nucleatum subsp. polymorphum</name>
    <name type="common">Fusobacterium polymorphum</name>
    <dbReference type="NCBI Taxonomy" id="76857"/>
    <lineage>
        <taxon>Bacteria</taxon>
        <taxon>Fusobacteriati</taxon>
        <taxon>Fusobacteriota</taxon>
        <taxon>Fusobacteriia</taxon>
        <taxon>Fusobacteriales</taxon>
        <taxon>Fusobacteriaceae</taxon>
        <taxon>Fusobacterium</taxon>
    </lineage>
</organism>
<keyword evidence="1" id="KW-0175">Coiled coil</keyword>
<proteinExistence type="predicted"/>
<protein>
    <recommendedName>
        <fullName evidence="4">Phage protein</fullName>
    </recommendedName>
</protein>
<evidence type="ECO:0000313" key="3">
    <source>
        <dbReference type="Proteomes" id="UP000225199"/>
    </source>
</evidence>
<dbReference type="RefSeq" id="WP_098979293.1">
    <property type="nucleotide sequence ID" value="NZ_NIRJ01000001.1"/>
</dbReference>
<feature type="coiled-coil region" evidence="1">
    <location>
        <begin position="198"/>
        <end position="225"/>
    </location>
</feature>
<dbReference type="Proteomes" id="UP000225199">
    <property type="component" value="Unassembled WGS sequence"/>
</dbReference>
<comment type="caution">
    <text evidence="2">The sequence shown here is derived from an EMBL/GenBank/DDBJ whole genome shotgun (WGS) entry which is preliminary data.</text>
</comment>
<evidence type="ECO:0000313" key="2">
    <source>
        <dbReference type="EMBL" id="PHH97497.1"/>
    </source>
</evidence>
<name>A0A2C6AW34_FUSNP</name>
<evidence type="ECO:0000256" key="1">
    <source>
        <dbReference type="SAM" id="Coils"/>
    </source>
</evidence>
<evidence type="ECO:0008006" key="4">
    <source>
        <dbReference type="Google" id="ProtNLM"/>
    </source>
</evidence>
<sequence length="277" mass="31068">MAKLWKQVRVVTVGELIFDYEDIDVEFDIKCTDDNKSDTATIKIYNLSETTKNKIQANQIVNIDAGYRELHQSIFGGLVESVRTYRDGNDLVTVIVASPNNRAYTNTAVNVQFKAGIKASEILKQLEKSIPFKIDVKELAKDTVYPNGKVFSNRLSNVISILAKDTGTIARFTDTTIEFKVPGKAYSTTLKLGSEQGLVRVEKQQEKAEVKKDKKEDKKKKEKQKYTIEAFLVPLVKIGQKLQIESSVWNGEGIVKECTYTAGDVETFSVNAILEVL</sequence>
<accession>A0A2C6AW34</accession>